<dbReference type="GO" id="GO:0005975">
    <property type="term" value="P:carbohydrate metabolic process"/>
    <property type="evidence" value="ECO:0007669"/>
    <property type="project" value="InterPro"/>
</dbReference>
<reference evidence="2" key="1">
    <citation type="submission" date="2016-05" db="EMBL/GenBank/DDBJ databases">
        <authorList>
            <person name="Behera P."/>
            <person name="Vaishampayan P."/>
            <person name="Singh N."/>
            <person name="Raina V."/>
            <person name="Suar M."/>
            <person name="Pattnaik A."/>
            <person name="Rastogi G."/>
        </authorList>
    </citation>
    <scope>NUCLEOTIDE SEQUENCE [LARGE SCALE GENOMIC DNA]</scope>
    <source>
        <strain evidence="2">MP23</strain>
    </source>
</reference>
<dbReference type="Proteomes" id="UP000078225">
    <property type="component" value="Unassembled WGS sequence"/>
</dbReference>
<keyword evidence="2" id="KW-1185">Reference proteome</keyword>
<dbReference type="AlphaFoldDB" id="A0A1B7L7K7"/>
<evidence type="ECO:0000313" key="2">
    <source>
        <dbReference type="Proteomes" id="UP000078225"/>
    </source>
</evidence>
<evidence type="ECO:0000313" key="1">
    <source>
        <dbReference type="EMBL" id="OAT78191.1"/>
    </source>
</evidence>
<sequence length="287" mass="32857">MANYTIENPCLRARITDNGACLLSLECLGNGGHILRQWLVKDIWHPAESAMFPMLPFANRIAGNCFSVSDKIYTLPQSPFNDPYYLHGNGWLTQWRLLEIKDSYIILRSQPAPIGIYYYIADIEYRLIDNQFTAKITLIHLGKQPAPYGAGFHPFFQTSLDDTVQFSSTGYWSENEFHLADEWHEEIPGYMNFSQPRVPSAKWINNCYSGWNGVAQITNRLRKITLSSDLPWLMVYQNGNDNFVCLEPQSHQVNAHNIPGRPGLRMLKQGDSYSIDMSIKIVALPQY</sequence>
<dbReference type="STRING" id="1691903.A9B99_00145"/>
<dbReference type="InterPro" id="IPR011013">
    <property type="entry name" value="Gal_mutarotase_sf_dom"/>
</dbReference>
<dbReference type="InterPro" id="IPR014718">
    <property type="entry name" value="GH-type_carb-bd"/>
</dbReference>
<evidence type="ECO:0008006" key="3">
    <source>
        <dbReference type="Google" id="ProtNLM"/>
    </source>
</evidence>
<dbReference type="RefSeq" id="WP_064593424.1">
    <property type="nucleotide sequence ID" value="NZ_LYRP01000001.1"/>
</dbReference>
<dbReference type="InterPro" id="IPR008183">
    <property type="entry name" value="Aldose_1/G6P_1-epimerase"/>
</dbReference>
<dbReference type="Gene3D" id="2.70.98.10">
    <property type="match status" value="1"/>
</dbReference>
<dbReference type="SUPFAM" id="SSF74650">
    <property type="entry name" value="Galactose mutarotase-like"/>
    <property type="match status" value="1"/>
</dbReference>
<proteinExistence type="predicted"/>
<protein>
    <recommendedName>
        <fullName evidence="3">Aldose epimerase</fullName>
    </recommendedName>
</protein>
<gene>
    <name evidence="1" type="ORF">A9B99_00145</name>
</gene>
<dbReference type="OrthoDB" id="9808779at2"/>
<dbReference type="EMBL" id="LYRP01000001">
    <property type="protein sequence ID" value="OAT78191.1"/>
    <property type="molecule type" value="Genomic_DNA"/>
</dbReference>
<dbReference type="GO" id="GO:0016853">
    <property type="term" value="F:isomerase activity"/>
    <property type="evidence" value="ECO:0007669"/>
    <property type="project" value="InterPro"/>
</dbReference>
<accession>A0A1B7L7K7</accession>
<comment type="caution">
    <text evidence="1">The sequence shown here is derived from an EMBL/GenBank/DDBJ whole genome shotgun (WGS) entry which is preliminary data.</text>
</comment>
<organism evidence="1 2">
    <name type="scientific">Mangrovibacter phragmitis</name>
    <dbReference type="NCBI Taxonomy" id="1691903"/>
    <lineage>
        <taxon>Bacteria</taxon>
        <taxon>Pseudomonadati</taxon>
        <taxon>Pseudomonadota</taxon>
        <taxon>Gammaproteobacteria</taxon>
        <taxon>Enterobacterales</taxon>
        <taxon>Enterobacteriaceae</taxon>
        <taxon>Mangrovibacter</taxon>
    </lineage>
</organism>
<dbReference type="GO" id="GO:0030246">
    <property type="term" value="F:carbohydrate binding"/>
    <property type="evidence" value="ECO:0007669"/>
    <property type="project" value="InterPro"/>
</dbReference>
<dbReference type="CDD" id="cd09021">
    <property type="entry name" value="Aldose_epim_Ec_YphB"/>
    <property type="match status" value="1"/>
</dbReference>
<dbReference type="Pfam" id="PF01263">
    <property type="entry name" value="Aldose_epim"/>
    <property type="match status" value="1"/>
</dbReference>
<name>A0A1B7L7K7_9ENTR</name>